<dbReference type="Pfam" id="PF00271">
    <property type="entry name" value="Helicase_C"/>
    <property type="match status" value="1"/>
</dbReference>
<organism evidence="17 18">
    <name type="scientific">Phytophthora oleae</name>
    <dbReference type="NCBI Taxonomy" id="2107226"/>
    <lineage>
        <taxon>Eukaryota</taxon>
        <taxon>Sar</taxon>
        <taxon>Stramenopiles</taxon>
        <taxon>Oomycota</taxon>
        <taxon>Peronosporomycetes</taxon>
        <taxon>Peronosporales</taxon>
        <taxon>Peronosporaceae</taxon>
        <taxon>Phytophthora</taxon>
    </lineage>
</organism>
<evidence type="ECO:0000313" key="17">
    <source>
        <dbReference type="EMBL" id="KAL3665394.1"/>
    </source>
</evidence>
<comment type="similarity">
    <text evidence="2">Belongs to the helicase family. RecQ subfamily.</text>
</comment>
<dbReference type="Pfam" id="PF00570">
    <property type="entry name" value="HRDC"/>
    <property type="match status" value="1"/>
</dbReference>
<dbReference type="Proteomes" id="UP001632037">
    <property type="component" value="Unassembled WGS sequence"/>
</dbReference>
<evidence type="ECO:0000256" key="2">
    <source>
        <dbReference type="ARBA" id="ARBA00005446"/>
    </source>
</evidence>
<evidence type="ECO:0000259" key="15">
    <source>
        <dbReference type="PROSITE" id="PS51192"/>
    </source>
</evidence>
<dbReference type="InterPro" id="IPR036388">
    <property type="entry name" value="WH-like_DNA-bd_sf"/>
</dbReference>
<dbReference type="SMART" id="SM00956">
    <property type="entry name" value="RQC"/>
    <property type="match status" value="1"/>
</dbReference>
<feature type="domain" description="Helicase C-terminal" evidence="16">
    <location>
        <begin position="653"/>
        <end position="808"/>
    </location>
</feature>
<evidence type="ECO:0000256" key="11">
    <source>
        <dbReference type="ARBA" id="ARBA00034808"/>
    </source>
</evidence>
<evidence type="ECO:0000259" key="16">
    <source>
        <dbReference type="PROSITE" id="PS51194"/>
    </source>
</evidence>
<dbReference type="GO" id="GO:0016787">
    <property type="term" value="F:hydrolase activity"/>
    <property type="evidence" value="ECO:0007669"/>
    <property type="project" value="UniProtKB-KW"/>
</dbReference>
<dbReference type="Gene3D" id="1.10.10.10">
    <property type="entry name" value="Winged helix-like DNA-binding domain superfamily/Winged helix DNA-binding domain"/>
    <property type="match status" value="1"/>
</dbReference>
<feature type="coiled-coil region" evidence="12">
    <location>
        <begin position="267"/>
        <end position="325"/>
    </location>
</feature>
<dbReference type="InterPro" id="IPR014001">
    <property type="entry name" value="Helicase_ATP-bd"/>
</dbReference>
<dbReference type="Pfam" id="PF09382">
    <property type="entry name" value="RQC"/>
    <property type="match status" value="1"/>
</dbReference>
<dbReference type="PROSITE" id="PS00690">
    <property type="entry name" value="DEAH_ATP_HELICASE"/>
    <property type="match status" value="1"/>
</dbReference>
<dbReference type="InterPro" id="IPR002121">
    <property type="entry name" value="HRDC_dom"/>
</dbReference>
<evidence type="ECO:0000256" key="7">
    <source>
        <dbReference type="ARBA" id="ARBA00023125"/>
    </source>
</evidence>
<evidence type="ECO:0000256" key="6">
    <source>
        <dbReference type="ARBA" id="ARBA00022840"/>
    </source>
</evidence>
<sequence length="1255" mass="139492">MIGWCLLQFQTLKNLHQTITPIPHQASNMRAKAPEADAAPQFNLKEQLAWAEKAPTNVLQQCLNSHVIGAYLDSRASRKQAADDVAADKENCLETIQRGRDALQRFQALRSRSKASTKLKVVPTPRIALGTIPVINTGPITAPTEQIQYGDNSTGTGRDTGSTSMAGFQAVEENDVVDLTPSPIANRANTGRPARPVVQQTFTGVDDDADSLFEDVDVDALVANHQRTQQQKHHVAPQMPPLPEGSFVSPPSAQTCGSQETASAMMAEDLRKSIKQTRENLRKVREDCDDASLEGEIPEFMQKLRIELEQELETLSRRYRECKGTTKASPLSQTVSPVPPPQPAQISQTYNIGVDSSSKNPTCGCGMQTVEARVQHGANANRLYYRCNTCGFHSWVDAAGVDSSSVGVQQTRPRPIEQPCVSSDPTVNSKMQRAKQVLRDVFGHNAFRTNQERTVMEAFSGRDVFVLMPTGGGKSLCFQLPACIDDGVTIVISPLVSLIQDQVQQLEALDVGVANLKGDQDYATEQRPIISQLFSNQISIKMLYVTPEKIASSNMLNNVFESLQTRGLLARFVVDEAHCISQWGHDFRKDYLNLGTLRTKFPSVPIMALTATANSQTEADIVKNLKLRNPFITRSSFNRPNLTYDVRKKTSKFMTELADYVRKHIDDSGIIYCLSKKDCEQTAEKLIRALGFEHTRKASQISFYHAGLEPGDRAYRHHEWSKGKIKLICATVAFGMGINKPDVRYVIHHTIPQSVTHYYQEAGRAGRDGEVANCILYYSFLDLTRRRKLITKDRDNMQHRNVHLQNLRRMTEFCENQVECRRTSLLEYFGEHFASEQCHGTCDNCKNKELGITFEKSDVTEDCVTLAGMIKSLQESGSPTTLVQVAQIFLGMVVKGREWKQDQFAQLGGFGKGKGRYSRSEVERILYHMILRQYLREKDETNAKGFTTTFLSLGINANRLMRGERVRIVCKTKYHSRVSASDGTPQESAKTTKKKATKKDSAPKKTKAAGTRKTTKKKKKKSTAKDTVEELSDDYEDNAVEVVAPPSTAKAFPLIPERISSRRIPEHHAEALAQILKDWRASVCDNQNLMPYHIIPTAGIASIANSVPVSNAELLEIDGFGRIRAKKYGPAIIDIVKAYLQKNNLTPTPMQASHPRNVLDSLEALDSAIEVVEPPPAPKSSPFFQDKNQRKTSLPSTRPSTSASNGIFVDSLEDIDWDAFDADVLNQTSSSAASASRKRSLDVSGTSWTAKKRST</sequence>
<feature type="compositionally biased region" description="Polar residues" evidence="13">
    <location>
        <begin position="1191"/>
        <end position="1205"/>
    </location>
</feature>
<dbReference type="FunFam" id="3.40.50.300:FF:001975">
    <property type="entry name" value="ATP-dependent DNA helicase"/>
    <property type="match status" value="1"/>
</dbReference>
<dbReference type="FunFam" id="3.40.50.300:FF:006049">
    <property type="entry name" value="ATP-dependent DNA helicase"/>
    <property type="match status" value="1"/>
</dbReference>
<dbReference type="EMBL" id="JBIMZQ010000020">
    <property type="protein sequence ID" value="KAL3665394.1"/>
    <property type="molecule type" value="Genomic_DNA"/>
</dbReference>
<dbReference type="InterPro" id="IPR032284">
    <property type="entry name" value="RecQ_Zn-bd"/>
</dbReference>
<keyword evidence="8" id="KW-0413">Isomerase</keyword>
<keyword evidence="18" id="KW-1185">Reference proteome</keyword>
<dbReference type="GO" id="GO:0003677">
    <property type="term" value="F:DNA binding"/>
    <property type="evidence" value="ECO:0007669"/>
    <property type="project" value="UniProtKB-KW"/>
</dbReference>
<evidence type="ECO:0000256" key="13">
    <source>
        <dbReference type="SAM" id="MobiDB-lite"/>
    </source>
</evidence>
<dbReference type="EC" id="5.6.2.4" evidence="11"/>
<evidence type="ECO:0000256" key="8">
    <source>
        <dbReference type="ARBA" id="ARBA00023235"/>
    </source>
</evidence>
<feature type="region of interest" description="Disordered" evidence="13">
    <location>
        <begin position="1175"/>
        <end position="1205"/>
    </location>
</feature>
<evidence type="ECO:0000256" key="12">
    <source>
        <dbReference type="SAM" id="Coils"/>
    </source>
</evidence>
<dbReference type="SUPFAM" id="SSF52540">
    <property type="entry name" value="P-loop containing nucleoside triphosphate hydrolases"/>
    <property type="match status" value="2"/>
</dbReference>
<dbReference type="InterPro" id="IPR027417">
    <property type="entry name" value="P-loop_NTPase"/>
</dbReference>
<dbReference type="InterPro" id="IPR001650">
    <property type="entry name" value="Helicase_C-like"/>
</dbReference>
<dbReference type="PANTHER" id="PTHR13710:SF153">
    <property type="entry name" value="RECQ-LIKE DNA HELICASE BLM"/>
    <property type="match status" value="1"/>
</dbReference>
<feature type="compositionally biased region" description="Basic residues" evidence="13">
    <location>
        <begin position="1013"/>
        <end position="1022"/>
    </location>
</feature>
<dbReference type="PROSITE" id="PS50967">
    <property type="entry name" value="HRDC"/>
    <property type="match status" value="1"/>
</dbReference>
<proteinExistence type="inferred from homology"/>
<keyword evidence="4" id="KW-0378">Hydrolase</keyword>
<evidence type="ECO:0000256" key="9">
    <source>
        <dbReference type="ARBA" id="ARBA00023242"/>
    </source>
</evidence>
<evidence type="ECO:0000256" key="3">
    <source>
        <dbReference type="ARBA" id="ARBA00022741"/>
    </source>
</evidence>
<evidence type="ECO:0000256" key="1">
    <source>
        <dbReference type="ARBA" id="ARBA00004123"/>
    </source>
</evidence>
<dbReference type="CDD" id="cd17920">
    <property type="entry name" value="DEXHc_RecQ"/>
    <property type="match status" value="1"/>
</dbReference>
<keyword evidence="12" id="KW-0175">Coiled coil</keyword>
<evidence type="ECO:0000256" key="10">
    <source>
        <dbReference type="ARBA" id="ARBA00034617"/>
    </source>
</evidence>
<dbReference type="SMART" id="SM00490">
    <property type="entry name" value="HELICc"/>
    <property type="match status" value="1"/>
</dbReference>
<dbReference type="InterPro" id="IPR010997">
    <property type="entry name" value="HRDC-like_sf"/>
</dbReference>
<dbReference type="GO" id="GO:0005524">
    <property type="term" value="F:ATP binding"/>
    <property type="evidence" value="ECO:0007669"/>
    <property type="project" value="UniProtKB-KW"/>
</dbReference>
<dbReference type="GO" id="GO:0005634">
    <property type="term" value="C:nucleus"/>
    <property type="evidence" value="ECO:0007669"/>
    <property type="project" value="UniProtKB-SubCell"/>
</dbReference>
<dbReference type="Pfam" id="PF16124">
    <property type="entry name" value="RecQ_Zn_bind"/>
    <property type="match status" value="1"/>
</dbReference>
<dbReference type="Gene3D" id="1.10.150.80">
    <property type="entry name" value="HRDC domain"/>
    <property type="match status" value="1"/>
</dbReference>
<dbReference type="InterPro" id="IPR002464">
    <property type="entry name" value="DNA/RNA_helicase_DEAH_CS"/>
</dbReference>
<dbReference type="SMART" id="SM00487">
    <property type="entry name" value="DEXDc"/>
    <property type="match status" value="1"/>
</dbReference>
<dbReference type="PANTHER" id="PTHR13710">
    <property type="entry name" value="DNA HELICASE RECQ FAMILY MEMBER"/>
    <property type="match status" value="1"/>
</dbReference>
<keyword evidence="9" id="KW-0539">Nucleus</keyword>
<dbReference type="NCBIfam" id="TIGR00614">
    <property type="entry name" value="recQ_fam"/>
    <property type="match status" value="1"/>
</dbReference>
<dbReference type="Pfam" id="PF00270">
    <property type="entry name" value="DEAD"/>
    <property type="match status" value="1"/>
</dbReference>
<keyword evidence="7" id="KW-0238">DNA-binding</keyword>
<feature type="region of interest" description="Disordered" evidence="13">
    <location>
        <begin position="1228"/>
        <end position="1255"/>
    </location>
</feature>
<dbReference type="GO" id="GO:0043138">
    <property type="term" value="F:3'-5' DNA helicase activity"/>
    <property type="evidence" value="ECO:0007669"/>
    <property type="project" value="UniProtKB-EC"/>
</dbReference>
<evidence type="ECO:0000256" key="4">
    <source>
        <dbReference type="ARBA" id="ARBA00022801"/>
    </source>
</evidence>
<evidence type="ECO:0000256" key="5">
    <source>
        <dbReference type="ARBA" id="ARBA00022806"/>
    </source>
</evidence>
<keyword evidence="3" id="KW-0547">Nucleotide-binding</keyword>
<evidence type="ECO:0000313" key="18">
    <source>
        <dbReference type="Proteomes" id="UP001632037"/>
    </source>
</evidence>
<dbReference type="Gene3D" id="3.40.50.300">
    <property type="entry name" value="P-loop containing nucleotide triphosphate hydrolases"/>
    <property type="match status" value="2"/>
</dbReference>
<feature type="domain" description="HRDC" evidence="14">
    <location>
        <begin position="1066"/>
        <end position="1146"/>
    </location>
</feature>
<dbReference type="InterPro" id="IPR004589">
    <property type="entry name" value="DNA_helicase_ATP-dep_RecQ"/>
</dbReference>
<feature type="compositionally biased region" description="Polar residues" evidence="13">
    <location>
        <begin position="978"/>
        <end position="988"/>
    </location>
</feature>
<reference evidence="17 18" key="1">
    <citation type="submission" date="2024-09" db="EMBL/GenBank/DDBJ databases">
        <title>Genome sequencing and assembly of Phytophthora oleae, isolate VK10A, causative agent of rot of olive drupes.</title>
        <authorList>
            <person name="Conti Taguali S."/>
            <person name="Riolo M."/>
            <person name="La Spada F."/>
            <person name="Cacciola S.O."/>
            <person name="Dionisio G."/>
        </authorList>
    </citation>
    <scope>NUCLEOTIDE SEQUENCE [LARGE SCALE GENOMIC DNA]</scope>
    <source>
        <strain evidence="17 18">VK10A</strain>
    </source>
</reference>
<dbReference type="CDD" id="cd18794">
    <property type="entry name" value="SF2_C_RecQ"/>
    <property type="match status" value="1"/>
</dbReference>
<dbReference type="AlphaFoldDB" id="A0ABD3FIL0"/>
<gene>
    <name evidence="17" type="ORF">V7S43_019064</name>
</gene>
<name>A0ABD3FIL0_9STRA</name>
<dbReference type="SUPFAM" id="SSF47819">
    <property type="entry name" value="HRDC-like"/>
    <property type="match status" value="1"/>
</dbReference>
<keyword evidence="6" id="KW-0067">ATP-binding</keyword>
<protein>
    <recommendedName>
        <fullName evidence="11">DNA 3'-5' helicase</fullName>
        <ecNumber evidence="11">5.6.2.4</ecNumber>
    </recommendedName>
</protein>
<dbReference type="PROSITE" id="PS51192">
    <property type="entry name" value="HELICASE_ATP_BIND_1"/>
    <property type="match status" value="1"/>
</dbReference>
<dbReference type="InterPro" id="IPR011545">
    <property type="entry name" value="DEAD/DEAH_box_helicase_dom"/>
</dbReference>
<dbReference type="SMART" id="SM00341">
    <property type="entry name" value="HRDC"/>
    <property type="match status" value="1"/>
</dbReference>
<dbReference type="PROSITE" id="PS51194">
    <property type="entry name" value="HELICASE_CTER"/>
    <property type="match status" value="1"/>
</dbReference>
<comment type="caution">
    <text evidence="17">The sequence shown here is derived from an EMBL/GenBank/DDBJ whole genome shotgun (WGS) entry which is preliminary data.</text>
</comment>
<feature type="domain" description="Helicase ATP-binding" evidence="15">
    <location>
        <begin position="455"/>
        <end position="631"/>
    </location>
</feature>
<dbReference type="InterPro" id="IPR018982">
    <property type="entry name" value="RQC_domain"/>
</dbReference>
<dbReference type="InterPro" id="IPR044876">
    <property type="entry name" value="HRDC_dom_sf"/>
</dbReference>
<keyword evidence="5" id="KW-0347">Helicase</keyword>
<feature type="region of interest" description="Disordered" evidence="13">
    <location>
        <begin position="977"/>
        <end position="1030"/>
    </location>
</feature>
<comment type="catalytic activity">
    <reaction evidence="10">
        <text>Couples ATP hydrolysis with the unwinding of duplex DNA by translocating in the 3'-5' direction.</text>
        <dbReference type="EC" id="5.6.2.4"/>
    </reaction>
</comment>
<evidence type="ECO:0000259" key="14">
    <source>
        <dbReference type="PROSITE" id="PS50967"/>
    </source>
</evidence>
<comment type="subcellular location">
    <subcellularLocation>
        <location evidence="1">Nucleus</location>
    </subcellularLocation>
</comment>
<accession>A0ABD3FIL0</accession>